<keyword evidence="5 9" id="KW-0997">Cell inner membrane</keyword>
<proteinExistence type="inferred from homology"/>
<evidence type="ECO:0000256" key="1">
    <source>
        <dbReference type="ARBA" id="ARBA00004377"/>
    </source>
</evidence>
<dbReference type="NCBIfam" id="TIGR02532">
    <property type="entry name" value="IV_pilin_GFxxxE"/>
    <property type="match status" value="1"/>
</dbReference>
<accession>S6B3C0</accession>
<dbReference type="EMBL" id="AP013066">
    <property type="protein sequence ID" value="BAN35147.1"/>
    <property type="molecule type" value="Genomic_DNA"/>
</dbReference>
<dbReference type="eggNOG" id="COG2165">
    <property type="taxonomic scope" value="Bacteria"/>
</dbReference>
<dbReference type="PANTHER" id="PTHR38779:SF2">
    <property type="entry name" value="TYPE II SECRETION SYSTEM PROTEIN I-RELATED"/>
    <property type="match status" value="1"/>
</dbReference>
<dbReference type="Proteomes" id="UP000015559">
    <property type="component" value="Chromosome"/>
</dbReference>
<comment type="similarity">
    <text evidence="2 9">Belongs to the GSP I family.</text>
</comment>
<dbReference type="GO" id="GO:0015627">
    <property type="term" value="C:type II protein secretion system complex"/>
    <property type="evidence" value="ECO:0007669"/>
    <property type="project" value="UniProtKB-UniRule"/>
</dbReference>
<dbReference type="PANTHER" id="PTHR38779">
    <property type="entry name" value="TYPE II SECRETION SYSTEM PROTEIN I-RELATED"/>
    <property type="match status" value="1"/>
</dbReference>
<evidence type="ECO:0000256" key="2">
    <source>
        <dbReference type="ARBA" id="ARBA00008358"/>
    </source>
</evidence>
<keyword evidence="6" id="KW-0812">Transmembrane</keyword>
<dbReference type="HOGENOM" id="CLU_121289_2_1_4"/>
<keyword evidence="4 9" id="KW-0488">Methylation</keyword>
<dbReference type="Pfam" id="PF02501">
    <property type="entry name" value="T2SSI"/>
    <property type="match status" value="1"/>
</dbReference>
<dbReference type="SUPFAM" id="SSF54523">
    <property type="entry name" value="Pili subunits"/>
    <property type="match status" value="1"/>
</dbReference>
<dbReference type="InterPro" id="IPR010052">
    <property type="entry name" value="T2SS_protein-GspI"/>
</dbReference>
<dbReference type="InterPro" id="IPR045584">
    <property type="entry name" value="Pilin-like"/>
</dbReference>
<reference evidence="11 12" key="1">
    <citation type="journal article" date="2012" name="Appl. Environ. Microbiol.">
        <title>Draft genome sequence of a psychrotolerant sulfur-oxidizing bacterium, Sulfuricella denitrificans skB26, and proteomic insights into cold adaptation.</title>
        <authorList>
            <person name="Watanabe T."/>
            <person name="Kojima H."/>
            <person name="Fukui M."/>
        </authorList>
    </citation>
    <scope>NUCLEOTIDE SEQUENCE [LARGE SCALE GENOMIC DNA]</scope>
    <source>
        <strain evidence="12">skB26</strain>
    </source>
</reference>
<evidence type="ECO:0000256" key="5">
    <source>
        <dbReference type="ARBA" id="ARBA00022519"/>
    </source>
</evidence>
<evidence type="ECO:0000259" key="10">
    <source>
        <dbReference type="Pfam" id="PF02501"/>
    </source>
</evidence>
<keyword evidence="12" id="KW-1185">Reference proteome</keyword>
<gene>
    <name evidence="11" type="ORF">SCD_n01320</name>
</gene>
<evidence type="ECO:0000256" key="7">
    <source>
        <dbReference type="ARBA" id="ARBA00022989"/>
    </source>
</evidence>
<dbReference type="STRING" id="1163617.SCD_n01320"/>
<keyword evidence="7" id="KW-1133">Transmembrane helix</keyword>
<organism evidence="11 12">
    <name type="scientific">Sulfuricella denitrificans (strain DSM 22764 / NBRC 105220 / skB26)</name>
    <dbReference type="NCBI Taxonomy" id="1163617"/>
    <lineage>
        <taxon>Bacteria</taxon>
        <taxon>Pseudomonadati</taxon>
        <taxon>Pseudomonadota</taxon>
        <taxon>Betaproteobacteria</taxon>
        <taxon>Nitrosomonadales</taxon>
        <taxon>Sulfuricellaceae</taxon>
        <taxon>Sulfuricella</taxon>
    </lineage>
</organism>
<dbReference type="Pfam" id="PF07963">
    <property type="entry name" value="N_methyl"/>
    <property type="match status" value="1"/>
</dbReference>
<dbReference type="Gene3D" id="3.30.1300.30">
    <property type="entry name" value="GSPII I/J protein-like"/>
    <property type="match status" value="1"/>
</dbReference>
<dbReference type="InterPro" id="IPR012902">
    <property type="entry name" value="N_methyl_site"/>
</dbReference>
<sequence length="123" mass="13528">MNKENGFTLLEVLIALAILAIAMAAVARASAQMADSSHELKLRLLASWVAENRLAEHTSQPLWPDLGTKSGEAEQAGLPLRWEERVANTPNTAFRRIEIKVYARDHGEHALAQLVGYLGRGKD</sequence>
<evidence type="ECO:0000256" key="4">
    <source>
        <dbReference type="ARBA" id="ARBA00022481"/>
    </source>
</evidence>
<dbReference type="InterPro" id="IPR003413">
    <property type="entry name" value="T2SS_GspI_C"/>
</dbReference>
<comment type="PTM">
    <text evidence="9">Cleaved by prepilin peptidase.</text>
</comment>
<evidence type="ECO:0000256" key="8">
    <source>
        <dbReference type="ARBA" id="ARBA00023136"/>
    </source>
</evidence>
<protein>
    <recommendedName>
        <fullName evidence="9">Type II secretion system protein I</fullName>
        <shortName evidence="9">T2SS minor pseudopilin I</shortName>
    </recommendedName>
</protein>
<comment type="function">
    <text evidence="9">Component of the type II secretion system required for the energy-dependent secretion of extracellular factors such as proteases and toxins from the periplasm.</text>
</comment>
<keyword evidence="3" id="KW-1003">Cell membrane</keyword>
<comment type="subunit">
    <text evidence="9">Type II secretion is composed of four main components: the outer membrane complex, the inner membrane complex, the cytoplasmic secretion ATPase and the periplasm-spanning pseudopilus.</text>
</comment>
<dbReference type="AlphaFoldDB" id="S6B3C0"/>
<dbReference type="KEGG" id="sdr:SCD_n01320"/>
<dbReference type="GO" id="GO:0005886">
    <property type="term" value="C:plasma membrane"/>
    <property type="evidence" value="ECO:0007669"/>
    <property type="project" value="UniProtKB-SubCell"/>
</dbReference>
<name>S6B3C0_SULDS</name>
<dbReference type="RefSeq" id="WP_009205899.1">
    <property type="nucleotide sequence ID" value="NC_022357.1"/>
</dbReference>
<evidence type="ECO:0000256" key="9">
    <source>
        <dbReference type="RuleBase" id="RU368030"/>
    </source>
</evidence>
<feature type="domain" description="Type II secretion system protein GspI C-terminal" evidence="10">
    <location>
        <begin position="40"/>
        <end position="118"/>
    </location>
</feature>
<evidence type="ECO:0000313" key="11">
    <source>
        <dbReference type="EMBL" id="BAN35147.1"/>
    </source>
</evidence>
<dbReference type="NCBIfam" id="TIGR01707">
    <property type="entry name" value="gspI"/>
    <property type="match status" value="1"/>
</dbReference>
<dbReference type="OrthoDB" id="5296572at2"/>
<comment type="subcellular location">
    <subcellularLocation>
        <location evidence="1 9">Cell inner membrane</location>
        <topology evidence="1 9">Single-pass membrane protein</topology>
    </subcellularLocation>
</comment>
<evidence type="ECO:0000256" key="6">
    <source>
        <dbReference type="ARBA" id="ARBA00022692"/>
    </source>
</evidence>
<evidence type="ECO:0000313" key="12">
    <source>
        <dbReference type="Proteomes" id="UP000015559"/>
    </source>
</evidence>
<evidence type="ECO:0000256" key="3">
    <source>
        <dbReference type="ARBA" id="ARBA00022475"/>
    </source>
</evidence>
<keyword evidence="8" id="KW-0472">Membrane</keyword>
<dbReference type="GO" id="GO:0015628">
    <property type="term" value="P:protein secretion by the type II secretion system"/>
    <property type="evidence" value="ECO:0007669"/>
    <property type="project" value="UniProtKB-UniRule"/>
</dbReference>